<dbReference type="Proteomes" id="UP000253318">
    <property type="component" value="Unassembled WGS sequence"/>
</dbReference>
<dbReference type="InterPro" id="IPR036938">
    <property type="entry name" value="PAP2/HPO_sf"/>
</dbReference>
<feature type="transmembrane region" description="Helical" evidence="1">
    <location>
        <begin position="141"/>
        <end position="162"/>
    </location>
</feature>
<evidence type="ECO:0000313" key="4">
    <source>
        <dbReference type="Proteomes" id="UP000253318"/>
    </source>
</evidence>
<evidence type="ECO:0000256" key="1">
    <source>
        <dbReference type="SAM" id="Phobius"/>
    </source>
</evidence>
<proteinExistence type="predicted"/>
<protein>
    <submittedName>
        <fullName evidence="3">Phosphoesterase PA-phosphatase</fullName>
    </submittedName>
</protein>
<gene>
    <name evidence="3" type="ORF">DEF24_04530</name>
</gene>
<keyword evidence="1" id="KW-0812">Transmembrane</keyword>
<feature type="transmembrane region" description="Helical" evidence="1">
    <location>
        <begin position="66"/>
        <end position="85"/>
    </location>
</feature>
<evidence type="ECO:0000313" key="3">
    <source>
        <dbReference type="EMBL" id="RCV61335.1"/>
    </source>
</evidence>
<feature type="transmembrane region" description="Helical" evidence="1">
    <location>
        <begin position="242"/>
        <end position="257"/>
    </location>
</feature>
<feature type="transmembrane region" description="Helical" evidence="1">
    <location>
        <begin position="182"/>
        <end position="203"/>
    </location>
</feature>
<feature type="domain" description="Phosphatidic acid phosphatase type 2/haloperoxidase" evidence="2">
    <location>
        <begin position="155"/>
        <end position="259"/>
    </location>
</feature>
<feature type="transmembrane region" description="Helical" evidence="1">
    <location>
        <begin position="215"/>
        <end position="236"/>
    </location>
</feature>
<organism evidence="3 4">
    <name type="scientific">Marinitenerispora sediminis</name>
    <dbReference type="NCBI Taxonomy" id="1931232"/>
    <lineage>
        <taxon>Bacteria</taxon>
        <taxon>Bacillati</taxon>
        <taxon>Actinomycetota</taxon>
        <taxon>Actinomycetes</taxon>
        <taxon>Streptosporangiales</taxon>
        <taxon>Nocardiopsidaceae</taxon>
        <taxon>Marinitenerispora</taxon>
    </lineage>
</organism>
<sequence>MHTLRIRPKPPYRAGIPSYLHRVAGDGGIERRRRSPGRLAGSRRPAPTVTWPSWGEIIWGLASDKIAIGLAVALITMTVLAAGPLHPIDNLINTLPRPYWSEVRVFLILWPDTIASRFVALPVLTLVAFQLAYWHRSWRPIILGASGVFGMICLVASMKLLLARNHPRTLDPSFFSDNGGVSFPSGHGANAICIYGLVLFLIIRYRAARPHIIRRLAYAIVSIAIIQSAVSAFLHFHWFTDLVAGMIAGGLALRLMIRLDRMIPEGRTATWWPWRGRELWSGRERERFLAGKR</sequence>
<dbReference type="EMBL" id="QEIN01000022">
    <property type="protein sequence ID" value="RCV61335.1"/>
    <property type="molecule type" value="Genomic_DNA"/>
</dbReference>
<dbReference type="Pfam" id="PF01569">
    <property type="entry name" value="PAP2"/>
    <property type="match status" value="1"/>
</dbReference>
<dbReference type="InterPro" id="IPR000326">
    <property type="entry name" value="PAP2/HPO"/>
</dbReference>
<name>A0A368T9P2_9ACTN</name>
<evidence type="ECO:0000259" key="2">
    <source>
        <dbReference type="Pfam" id="PF01569"/>
    </source>
</evidence>
<comment type="caution">
    <text evidence="3">The sequence shown here is derived from an EMBL/GenBank/DDBJ whole genome shotgun (WGS) entry which is preliminary data.</text>
</comment>
<keyword evidence="1" id="KW-1133">Transmembrane helix</keyword>
<dbReference type="Gene3D" id="1.20.144.10">
    <property type="entry name" value="Phosphatidic acid phosphatase type 2/haloperoxidase"/>
    <property type="match status" value="1"/>
</dbReference>
<accession>A0A368T9P2</accession>
<dbReference type="SUPFAM" id="SSF48317">
    <property type="entry name" value="Acid phosphatase/Vanadium-dependent haloperoxidase"/>
    <property type="match status" value="1"/>
</dbReference>
<reference evidence="3 4" key="1">
    <citation type="submission" date="2018-04" db="EMBL/GenBank/DDBJ databases">
        <title>Novel actinobacteria from marine sediment.</title>
        <authorList>
            <person name="Ng Z.Y."/>
            <person name="Tan G.Y.A."/>
        </authorList>
    </citation>
    <scope>NUCLEOTIDE SEQUENCE [LARGE SCALE GENOMIC DNA]</scope>
    <source>
        <strain evidence="3 4">TPS81</strain>
    </source>
</reference>
<dbReference type="AlphaFoldDB" id="A0A368T9P2"/>
<feature type="transmembrane region" description="Helical" evidence="1">
    <location>
        <begin position="105"/>
        <end position="129"/>
    </location>
</feature>
<dbReference type="OrthoDB" id="5289372at2"/>
<keyword evidence="1" id="KW-0472">Membrane</keyword>
<keyword evidence="4" id="KW-1185">Reference proteome</keyword>